<reference evidence="3 4" key="1">
    <citation type="submission" date="2020-02" db="EMBL/GenBank/DDBJ databases">
        <authorList>
            <person name="Ma Q."/>
            <person name="Huang Y."/>
            <person name="Song X."/>
            <person name="Pei D."/>
        </authorList>
    </citation>
    <scope>NUCLEOTIDE SEQUENCE [LARGE SCALE GENOMIC DNA]</scope>
    <source>
        <strain evidence="3">Sxm20200214</strain>
        <tissue evidence="3">Leaf</tissue>
    </source>
</reference>
<evidence type="ECO:0000313" key="4">
    <source>
        <dbReference type="Proteomes" id="UP000886595"/>
    </source>
</evidence>
<organism evidence="3 4">
    <name type="scientific">Brassica carinata</name>
    <name type="common">Ethiopian mustard</name>
    <name type="synonym">Abyssinian cabbage</name>
    <dbReference type="NCBI Taxonomy" id="52824"/>
    <lineage>
        <taxon>Eukaryota</taxon>
        <taxon>Viridiplantae</taxon>
        <taxon>Streptophyta</taxon>
        <taxon>Embryophyta</taxon>
        <taxon>Tracheophyta</taxon>
        <taxon>Spermatophyta</taxon>
        <taxon>Magnoliopsida</taxon>
        <taxon>eudicotyledons</taxon>
        <taxon>Gunneridae</taxon>
        <taxon>Pentapetalae</taxon>
        <taxon>rosids</taxon>
        <taxon>malvids</taxon>
        <taxon>Brassicales</taxon>
        <taxon>Brassicaceae</taxon>
        <taxon>Brassiceae</taxon>
        <taxon>Brassica</taxon>
    </lineage>
</organism>
<feature type="chain" id="PRO_5036451166" evidence="2">
    <location>
        <begin position="22"/>
        <end position="115"/>
    </location>
</feature>
<keyword evidence="1" id="KW-1133">Transmembrane helix</keyword>
<keyword evidence="4" id="KW-1185">Reference proteome</keyword>
<proteinExistence type="predicted"/>
<keyword evidence="1" id="KW-0472">Membrane</keyword>
<dbReference type="EMBL" id="JAAMPC010001581">
    <property type="protein sequence ID" value="KAG2240408.1"/>
    <property type="molecule type" value="Genomic_DNA"/>
</dbReference>
<keyword evidence="2" id="KW-0732">Signal</keyword>
<evidence type="ECO:0000256" key="1">
    <source>
        <dbReference type="SAM" id="Phobius"/>
    </source>
</evidence>
<feature type="transmembrane region" description="Helical" evidence="1">
    <location>
        <begin position="94"/>
        <end position="114"/>
    </location>
</feature>
<evidence type="ECO:0000256" key="2">
    <source>
        <dbReference type="SAM" id="SignalP"/>
    </source>
</evidence>
<feature type="signal peptide" evidence="2">
    <location>
        <begin position="1"/>
        <end position="21"/>
    </location>
</feature>
<name>A0A8X7NXV7_BRACI</name>
<keyword evidence="1" id="KW-0812">Transmembrane</keyword>
<dbReference type="AlphaFoldDB" id="A0A8X7NXV7"/>
<protein>
    <submittedName>
        <fullName evidence="3">Uncharacterized protein</fullName>
    </submittedName>
</protein>
<evidence type="ECO:0000313" key="3">
    <source>
        <dbReference type="EMBL" id="KAG2240408.1"/>
    </source>
</evidence>
<dbReference type="Proteomes" id="UP000886595">
    <property type="component" value="Unassembled WGS sequence"/>
</dbReference>
<sequence>MDDLLLVVFWIELLCSVLVSADICFDRSANDGFYTTSTGQDPNRAYGLGMCAPGLVAVGDKEALFLGLAVSYVGGLSVLDLFDPPLETDGKKISTGTVVAIVVALVVVIALGFAL</sequence>
<accession>A0A8X7NXV7</accession>
<gene>
    <name evidence="3" type="ORF">Bca52824_090726</name>
</gene>
<feature type="transmembrane region" description="Helical" evidence="1">
    <location>
        <begin position="63"/>
        <end position="82"/>
    </location>
</feature>
<comment type="caution">
    <text evidence="3">The sequence shown here is derived from an EMBL/GenBank/DDBJ whole genome shotgun (WGS) entry which is preliminary data.</text>
</comment>